<evidence type="ECO:0000256" key="1">
    <source>
        <dbReference type="ARBA" id="ARBA00022741"/>
    </source>
</evidence>
<dbReference type="InterPro" id="IPR011009">
    <property type="entry name" value="Kinase-like_dom_sf"/>
</dbReference>
<evidence type="ECO:0000313" key="5">
    <source>
        <dbReference type="Proteomes" id="UP000076842"/>
    </source>
</evidence>
<dbReference type="InterPro" id="IPR008271">
    <property type="entry name" value="Ser/Thr_kinase_AS"/>
</dbReference>
<dbReference type="InterPro" id="IPR051681">
    <property type="entry name" value="Ser/Thr_Kinases-Pseudokinases"/>
</dbReference>
<evidence type="ECO:0000259" key="3">
    <source>
        <dbReference type="PROSITE" id="PS50011"/>
    </source>
</evidence>
<keyword evidence="4" id="KW-0808">Transferase</keyword>
<dbReference type="PROSITE" id="PS50011">
    <property type="entry name" value="PROTEIN_KINASE_DOM"/>
    <property type="match status" value="1"/>
</dbReference>
<name>A0A165D8P9_9BASI</name>
<dbReference type="STRING" id="1353952.A0A165D8P9"/>
<feature type="domain" description="Protein kinase" evidence="3">
    <location>
        <begin position="73"/>
        <end position="361"/>
    </location>
</feature>
<keyword evidence="1" id="KW-0547">Nucleotide-binding</keyword>
<dbReference type="GO" id="GO:0005524">
    <property type="term" value="F:ATP binding"/>
    <property type="evidence" value="ECO:0007669"/>
    <property type="project" value="UniProtKB-KW"/>
</dbReference>
<dbReference type="InParanoid" id="A0A165D8P9"/>
<sequence length="376" mass="42778">MYTLWNEALALRSSCTLVQQLRQAGVTKRTNRALSLALHPPLTRVQCSYDWTLAPHIYNLFLPHMNLNGELRIDLQRVAHSTRTARVYKTEWSGNGLVAVKVLVENALPDRILQLTVRECWTWAQLQHENIVPLWGIADLQKIAVSGGFTQLCMVSPWMEQGNIMEFLKENPTANRLRLLWDIVKGVEYLHSLKPNKIVHGDLKGNNVLVDISDGGPRARLTDFGLSYAIQELNDQIPSSSTSTSYRGNPRWMAFERVLPKKFGAKNAQDAHTTRSDVFELMRTFLEVLTGLAPFHTVSDYEITQVVVAGKNPERPQSTQDLDEYMWRLMGRSWDHDRNKRPPLSEIWDIMECAVLRDAFLASELLVVQAFADGPS</sequence>
<keyword evidence="2" id="KW-0067">ATP-binding</keyword>
<dbReference type="EMBL" id="KV424071">
    <property type="protein sequence ID" value="KZT52300.1"/>
    <property type="molecule type" value="Genomic_DNA"/>
</dbReference>
<dbReference type="InterPro" id="IPR001245">
    <property type="entry name" value="Ser-Thr/Tyr_kinase_cat_dom"/>
</dbReference>
<proteinExistence type="predicted"/>
<dbReference type="SMART" id="SM00220">
    <property type="entry name" value="S_TKc"/>
    <property type="match status" value="1"/>
</dbReference>
<dbReference type="AlphaFoldDB" id="A0A165D8P9"/>
<dbReference type="PANTHER" id="PTHR44329:SF298">
    <property type="entry name" value="MIXED LINEAGE KINASE DOMAIN-LIKE PROTEIN"/>
    <property type="match status" value="1"/>
</dbReference>
<dbReference type="Pfam" id="PF07714">
    <property type="entry name" value="PK_Tyr_Ser-Thr"/>
    <property type="match status" value="1"/>
</dbReference>
<reference evidence="4 5" key="1">
    <citation type="journal article" date="2016" name="Mol. Biol. Evol.">
        <title>Comparative Genomics of Early-Diverging Mushroom-Forming Fungi Provides Insights into the Origins of Lignocellulose Decay Capabilities.</title>
        <authorList>
            <person name="Nagy L.G."/>
            <person name="Riley R."/>
            <person name="Tritt A."/>
            <person name="Adam C."/>
            <person name="Daum C."/>
            <person name="Floudas D."/>
            <person name="Sun H."/>
            <person name="Yadav J.S."/>
            <person name="Pangilinan J."/>
            <person name="Larsson K.H."/>
            <person name="Matsuura K."/>
            <person name="Barry K."/>
            <person name="Labutti K."/>
            <person name="Kuo R."/>
            <person name="Ohm R.A."/>
            <person name="Bhattacharya S.S."/>
            <person name="Shirouzu T."/>
            <person name="Yoshinaga Y."/>
            <person name="Martin F.M."/>
            <person name="Grigoriev I.V."/>
            <person name="Hibbett D.S."/>
        </authorList>
    </citation>
    <scope>NUCLEOTIDE SEQUENCE [LARGE SCALE GENOMIC DNA]</scope>
    <source>
        <strain evidence="4 5">HHB12733</strain>
    </source>
</reference>
<dbReference type="InterPro" id="IPR000719">
    <property type="entry name" value="Prot_kinase_dom"/>
</dbReference>
<evidence type="ECO:0000313" key="4">
    <source>
        <dbReference type="EMBL" id="KZT52300.1"/>
    </source>
</evidence>
<keyword evidence="4" id="KW-0418">Kinase</keyword>
<dbReference type="GO" id="GO:0004674">
    <property type="term" value="F:protein serine/threonine kinase activity"/>
    <property type="evidence" value="ECO:0007669"/>
    <property type="project" value="TreeGrafter"/>
</dbReference>
<dbReference type="SUPFAM" id="SSF56112">
    <property type="entry name" value="Protein kinase-like (PK-like)"/>
    <property type="match status" value="1"/>
</dbReference>
<organism evidence="4 5">
    <name type="scientific">Calocera cornea HHB12733</name>
    <dbReference type="NCBI Taxonomy" id="1353952"/>
    <lineage>
        <taxon>Eukaryota</taxon>
        <taxon>Fungi</taxon>
        <taxon>Dikarya</taxon>
        <taxon>Basidiomycota</taxon>
        <taxon>Agaricomycotina</taxon>
        <taxon>Dacrymycetes</taxon>
        <taxon>Dacrymycetales</taxon>
        <taxon>Dacrymycetaceae</taxon>
        <taxon>Calocera</taxon>
    </lineage>
</organism>
<dbReference type="Proteomes" id="UP000076842">
    <property type="component" value="Unassembled WGS sequence"/>
</dbReference>
<accession>A0A165D8P9</accession>
<dbReference type="PROSITE" id="PS00108">
    <property type="entry name" value="PROTEIN_KINASE_ST"/>
    <property type="match status" value="1"/>
</dbReference>
<protein>
    <submittedName>
        <fullName evidence="4">Kinase-like protein</fullName>
    </submittedName>
</protein>
<dbReference type="PANTHER" id="PTHR44329">
    <property type="entry name" value="SERINE/THREONINE-PROTEIN KINASE TNNI3K-RELATED"/>
    <property type="match status" value="1"/>
</dbReference>
<dbReference type="Gene3D" id="1.10.510.10">
    <property type="entry name" value="Transferase(Phosphotransferase) domain 1"/>
    <property type="match status" value="1"/>
</dbReference>
<dbReference type="OrthoDB" id="4062651at2759"/>
<evidence type="ECO:0000256" key="2">
    <source>
        <dbReference type="ARBA" id="ARBA00022840"/>
    </source>
</evidence>
<keyword evidence="5" id="KW-1185">Reference proteome</keyword>
<gene>
    <name evidence="4" type="ORF">CALCODRAFT_93811</name>
</gene>